<evidence type="ECO:0000313" key="5">
    <source>
        <dbReference type="EMBL" id="KGM02262.1"/>
    </source>
</evidence>
<dbReference type="SUPFAM" id="SSF53218">
    <property type="entry name" value="Molybdenum cofactor biosynthesis proteins"/>
    <property type="match status" value="1"/>
</dbReference>
<dbReference type="STRING" id="1408250.Q760_14505"/>
<dbReference type="SMART" id="SM00852">
    <property type="entry name" value="MoCF_biosynth"/>
    <property type="match status" value="1"/>
</dbReference>
<evidence type="ECO:0000256" key="1">
    <source>
        <dbReference type="ARBA" id="ARBA00005046"/>
    </source>
</evidence>
<accession>A0A0A0B7W4</accession>
<evidence type="ECO:0000256" key="2">
    <source>
        <dbReference type="ARBA" id="ARBA00023150"/>
    </source>
</evidence>
<feature type="region of interest" description="Disordered" evidence="3">
    <location>
        <begin position="1"/>
        <end position="21"/>
    </location>
</feature>
<dbReference type="InterPro" id="IPR051920">
    <property type="entry name" value="MPT_Adenylyltrnsfr/MoaC-Rel"/>
</dbReference>
<dbReference type="PANTHER" id="PTHR43764">
    <property type="entry name" value="MOLYBDENUM COFACTOR BIOSYNTHESIS"/>
    <property type="match status" value="1"/>
</dbReference>
<evidence type="ECO:0000256" key="3">
    <source>
        <dbReference type="SAM" id="MobiDB-lite"/>
    </source>
</evidence>
<reference evidence="5 6" key="1">
    <citation type="submission" date="2013-10" db="EMBL/GenBank/DDBJ databases">
        <authorList>
            <person name="Wang G."/>
            <person name="Zhuang W."/>
        </authorList>
    </citation>
    <scope>NUCLEOTIDE SEQUENCE [LARGE SCALE GENOMIC DNA]</scope>
    <source>
        <strain evidence="5 6">DSM 20118</strain>
    </source>
</reference>
<name>A0A0A0B7W4_9CELL</name>
<dbReference type="AlphaFoldDB" id="A0A0A0B7W4"/>
<dbReference type="InterPro" id="IPR001453">
    <property type="entry name" value="MoaB/Mog_dom"/>
</dbReference>
<dbReference type="Proteomes" id="UP000029833">
    <property type="component" value="Unassembled WGS sequence"/>
</dbReference>
<dbReference type="GO" id="GO:0006777">
    <property type="term" value="P:Mo-molybdopterin cofactor biosynthetic process"/>
    <property type="evidence" value="ECO:0007669"/>
    <property type="project" value="UniProtKB-KW"/>
</dbReference>
<organism evidence="5 6">
    <name type="scientific">Cellulomonas cellasea DSM 20118</name>
    <dbReference type="NCBI Taxonomy" id="1408250"/>
    <lineage>
        <taxon>Bacteria</taxon>
        <taxon>Bacillati</taxon>
        <taxon>Actinomycetota</taxon>
        <taxon>Actinomycetes</taxon>
        <taxon>Micrococcales</taxon>
        <taxon>Cellulomonadaceae</taxon>
        <taxon>Cellulomonas</taxon>
    </lineage>
</organism>
<sequence>MHLPSGVHPAHDPGTLHDPGATLVGLPAAVVVASDRSSRGERPDRSGPLAVELLRDAGIAAEQPVVVPDGRRSVQAAIHQALSSGARLVITSGGTGVGPRDQTPEGTRSAIVRELPGLAEAIRRDAAESVPTAVLSRGLAGISATGSVVVNLPGSPDGVRQGLRVLLPLLPHLLDQLDGVDH</sequence>
<feature type="domain" description="MoaB/Mog" evidence="4">
    <location>
        <begin position="29"/>
        <end position="173"/>
    </location>
</feature>
<keyword evidence="2" id="KW-0501">Molybdenum cofactor biosynthesis</keyword>
<dbReference type="PANTHER" id="PTHR43764:SF1">
    <property type="entry name" value="MOLYBDOPTERIN MOLYBDOTRANSFERASE"/>
    <property type="match status" value="1"/>
</dbReference>
<dbReference type="Pfam" id="PF00994">
    <property type="entry name" value="MoCF_biosynth"/>
    <property type="match status" value="1"/>
</dbReference>
<proteinExistence type="predicted"/>
<dbReference type="EMBL" id="AXNT01000056">
    <property type="protein sequence ID" value="KGM02262.1"/>
    <property type="molecule type" value="Genomic_DNA"/>
</dbReference>
<dbReference type="RefSeq" id="WP_218026492.1">
    <property type="nucleotide sequence ID" value="NZ_AXNT01000056.1"/>
</dbReference>
<protein>
    <submittedName>
        <fullName evidence="5">Molybdenum cofactor synthesis protein</fullName>
    </submittedName>
</protein>
<gene>
    <name evidence="5" type="ORF">Q760_14505</name>
</gene>
<evidence type="ECO:0000313" key="6">
    <source>
        <dbReference type="Proteomes" id="UP000029833"/>
    </source>
</evidence>
<comment type="caution">
    <text evidence="5">The sequence shown here is derived from an EMBL/GenBank/DDBJ whole genome shotgun (WGS) entry which is preliminary data.</text>
</comment>
<evidence type="ECO:0000259" key="4">
    <source>
        <dbReference type="SMART" id="SM00852"/>
    </source>
</evidence>
<keyword evidence="6" id="KW-1185">Reference proteome</keyword>
<comment type="pathway">
    <text evidence="1">Cofactor biosynthesis; molybdopterin biosynthesis.</text>
</comment>
<dbReference type="NCBIfam" id="TIGR00177">
    <property type="entry name" value="molyb_syn"/>
    <property type="match status" value="1"/>
</dbReference>
<dbReference type="InterPro" id="IPR036425">
    <property type="entry name" value="MoaB/Mog-like_dom_sf"/>
</dbReference>
<dbReference type="CDD" id="cd00886">
    <property type="entry name" value="MogA_MoaB"/>
    <property type="match status" value="1"/>
</dbReference>
<dbReference type="Gene3D" id="3.40.980.10">
    <property type="entry name" value="MoaB/Mog-like domain"/>
    <property type="match status" value="1"/>
</dbReference>